<proteinExistence type="predicted"/>
<reference evidence="1 2" key="1">
    <citation type="journal article" date="2018" name="Mol. Plant">
        <title>The genome of Artemisia annua provides insight into the evolution of Asteraceae family and artemisinin biosynthesis.</title>
        <authorList>
            <person name="Shen Q."/>
            <person name="Zhang L."/>
            <person name="Liao Z."/>
            <person name="Wang S."/>
            <person name="Yan T."/>
            <person name="Shi P."/>
            <person name="Liu M."/>
            <person name="Fu X."/>
            <person name="Pan Q."/>
            <person name="Wang Y."/>
            <person name="Lv Z."/>
            <person name="Lu X."/>
            <person name="Zhang F."/>
            <person name="Jiang W."/>
            <person name="Ma Y."/>
            <person name="Chen M."/>
            <person name="Hao X."/>
            <person name="Li L."/>
            <person name="Tang Y."/>
            <person name="Lv G."/>
            <person name="Zhou Y."/>
            <person name="Sun X."/>
            <person name="Brodelius P.E."/>
            <person name="Rose J.K.C."/>
            <person name="Tang K."/>
        </authorList>
    </citation>
    <scope>NUCLEOTIDE SEQUENCE [LARGE SCALE GENOMIC DNA]</scope>
    <source>
        <strain evidence="2">cv. Huhao1</strain>
        <tissue evidence="1">Leaf</tissue>
    </source>
</reference>
<name>A0A2U1LCK9_ARTAN</name>
<protein>
    <submittedName>
        <fullName evidence="1">AMP-binding, conserved site-containing protein</fullName>
    </submittedName>
</protein>
<dbReference type="EMBL" id="PKPP01010143">
    <property type="protein sequence ID" value="PWA46711.1"/>
    <property type="molecule type" value="Genomic_DNA"/>
</dbReference>
<dbReference type="Proteomes" id="UP000245207">
    <property type="component" value="Unassembled WGS sequence"/>
</dbReference>
<evidence type="ECO:0000313" key="1">
    <source>
        <dbReference type="EMBL" id="PWA46711.1"/>
    </source>
</evidence>
<dbReference type="OrthoDB" id="1673747at2759"/>
<dbReference type="STRING" id="35608.A0A2U1LCK9"/>
<comment type="caution">
    <text evidence="1">The sequence shown here is derived from an EMBL/GenBank/DDBJ whole genome shotgun (WGS) entry which is preliminary data.</text>
</comment>
<evidence type="ECO:0000313" key="2">
    <source>
        <dbReference type="Proteomes" id="UP000245207"/>
    </source>
</evidence>
<dbReference type="AlphaFoldDB" id="A0A2U1LCK9"/>
<keyword evidence="2" id="KW-1185">Reference proteome</keyword>
<sequence length="126" mass="13904">MSLYTVKVEDSRVATGETPSAGPVYRCIYAKDGLMELPPGYESPWDFFRVGVKQVICENDVETNVNYLQEPCVGGDLFVLGNNGVREEKGRSGVYPSNLAQFWAWRISGQGVKVTGGFIGFRVCVK</sequence>
<accession>A0A2U1LCK9</accession>
<gene>
    <name evidence="1" type="ORF">CTI12_AA504870</name>
</gene>
<organism evidence="1 2">
    <name type="scientific">Artemisia annua</name>
    <name type="common">Sweet wormwood</name>
    <dbReference type="NCBI Taxonomy" id="35608"/>
    <lineage>
        <taxon>Eukaryota</taxon>
        <taxon>Viridiplantae</taxon>
        <taxon>Streptophyta</taxon>
        <taxon>Embryophyta</taxon>
        <taxon>Tracheophyta</taxon>
        <taxon>Spermatophyta</taxon>
        <taxon>Magnoliopsida</taxon>
        <taxon>eudicotyledons</taxon>
        <taxon>Gunneridae</taxon>
        <taxon>Pentapetalae</taxon>
        <taxon>asterids</taxon>
        <taxon>campanulids</taxon>
        <taxon>Asterales</taxon>
        <taxon>Asteraceae</taxon>
        <taxon>Asteroideae</taxon>
        <taxon>Anthemideae</taxon>
        <taxon>Artemisiinae</taxon>
        <taxon>Artemisia</taxon>
    </lineage>
</organism>